<gene>
    <name evidence="12" type="primary">ppk1</name>
    <name evidence="6" type="synonym">ppk</name>
    <name evidence="12" type="ORF">ENL01_05075</name>
</gene>
<dbReference type="Pfam" id="PF13090">
    <property type="entry name" value="PP_kinase_C"/>
    <property type="match status" value="1"/>
</dbReference>
<evidence type="ECO:0000256" key="4">
    <source>
        <dbReference type="ARBA" id="ARBA00022777"/>
    </source>
</evidence>
<dbReference type="PANTHER" id="PTHR30218">
    <property type="entry name" value="POLYPHOSPHATE KINASE"/>
    <property type="match status" value="1"/>
</dbReference>
<dbReference type="NCBIfam" id="TIGR03705">
    <property type="entry name" value="poly_P_kin"/>
    <property type="match status" value="1"/>
</dbReference>
<dbReference type="GO" id="GO:0046872">
    <property type="term" value="F:metal ion binding"/>
    <property type="evidence" value="ECO:0007669"/>
    <property type="project" value="UniProtKB-KW"/>
</dbReference>
<dbReference type="GO" id="GO:0008976">
    <property type="term" value="F:polyphosphate kinase activity"/>
    <property type="evidence" value="ECO:0007669"/>
    <property type="project" value="UniProtKB-UniRule"/>
</dbReference>
<feature type="binding site" evidence="6">
    <location>
        <position position="393"/>
    </location>
    <ligand>
        <name>Mg(2+)</name>
        <dbReference type="ChEBI" id="CHEBI:18420"/>
    </ligand>
</feature>
<evidence type="ECO:0000256" key="1">
    <source>
        <dbReference type="ARBA" id="ARBA00022553"/>
    </source>
</evidence>
<evidence type="ECO:0000259" key="11">
    <source>
        <dbReference type="Pfam" id="PF17941"/>
    </source>
</evidence>
<evidence type="ECO:0000256" key="5">
    <source>
        <dbReference type="ARBA" id="ARBA00022840"/>
    </source>
</evidence>
<feature type="domain" description="Polyphosphate kinase N-terminal" evidence="9">
    <location>
        <begin position="23"/>
        <end position="130"/>
    </location>
</feature>
<name>A0A7C5DCL8_9CHLB</name>
<keyword evidence="6" id="KW-0479">Metal-binding</keyword>
<dbReference type="Pfam" id="PF02503">
    <property type="entry name" value="PP_kinase"/>
    <property type="match status" value="1"/>
</dbReference>
<dbReference type="Gene3D" id="3.30.1840.10">
    <property type="entry name" value="Polyphosphate kinase middle domain"/>
    <property type="match status" value="1"/>
</dbReference>
<dbReference type="Gene3D" id="1.20.58.310">
    <property type="entry name" value="Polyphosphate kinase N-terminal domain"/>
    <property type="match status" value="1"/>
</dbReference>
<dbReference type="InterPro" id="IPR003414">
    <property type="entry name" value="PP_kinase"/>
</dbReference>
<comment type="similarity">
    <text evidence="6 7">Belongs to the polyphosphate kinase 1 (PPK1) family.</text>
</comment>
<dbReference type="PANTHER" id="PTHR30218:SF0">
    <property type="entry name" value="POLYPHOSPHATE KINASE"/>
    <property type="match status" value="1"/>
</dbReference>
<dbReference type="SUPFAM" id="SSF56024">
    <property type="entry name" value="Phospholipase D/nuclease"/>
    <property type="match status" value="2"/>
</dbReference>
<dbReference type="SUPFAM" id="SSF143724">
    <property type="entry name" value="PHP14-like"/>
    <property type="match status" value="1"/>
</dbReference>
<comment type="catalytic activity">
    <reaction evidence="6 7">
        <text>[phosphate](n) + ATP = [phosphate](n+1) + ADP</text>
        <dbReference type="Rhea" id="RHEA:19573"/>
        <dbReference type="Rhea" id="RHEA-COMP:9859"/>
        <dbReference type="Rhea" id="RHEA-COMP:14280"/>
        <dbReference type="ChEBI" id="CHEBI:16838"/>
        <dbReference type="ChEBI" id="CHEBI:30616"/>
        <dbReference type="ChEBI" id="CHEBI:456216"/>
        <dbReference type="EC" id="2.7.4.1"/>
    </reaction>
</comment>
<evidence type="ECO:0000256" key="2">
    <source>
        <dbReference type="ARBA" id="ARBA00022679"/>
    </source>
</evidence>
<dbReference type="Pfam" id="PF17941">
    <property type="entry name" value="PP_kinase_C_1"/>
    <property type="match status" value="1"/>
</dbReference>
<keyword evidence="4 6" id="KW-0418">Kinase</keyword>
<keyword evidence="5 6" id="KW-0067">ATP-binding</keyword>
<dbReference type="PIRSF" id="PIRSF015589">
    <property type="entry name" value="PP_kinase"/>
    <property type="match status" value="1"/>
</dbReference>
<evidence type="ECO:0000259" key="9">
    <source>
        <dbReference type="Pfam" id="PF13089"/>
    </source>
</evidence>
<dbReference type="InterPro" id="IPR041108">
    <property type="entry name" value="PP_kinase_C_1"/>
</dbReference>
<dbReference type="NCBIfam" id="NF003921">
    <property type="entry name" value="PRK05443.2-2"/>
    <property type="match status" value="1"/>
</dbReference>
<dbReference type="EC" id="2.7.4.1" evidence="6 7"/>
<proteinExistence type="inferred from homology"/>
<dbReference type="InterPro" id="IPR036832">
    <property type="entry name" value="PPK_N_dom_sf"/>
</dbReference>
<feature type="binding site" evidence="6">
    <location>
        <position position="610"/>
    </location>
    <ligand>
        <name>ATP</name>
        <dbReference type="ChEBI" id="CHEBI:30616"/>
    </ligand>
</feature>
<comment type="cofactor">
    <cofactor evidence="6">
        <name>Mg(2+)</name>
        <dbReference type="ChEBI" id="CHEBI:18420"/>
    </cofactor>
</comment>
<evidence type="ECO:0000256" key="6">
    <source>
        <dbReference type="HAMAP-Rule" id="MF_00347"/>
    </source>
</evidence>
<keyword evidence="2 6" id="KW-0808">Transferase</keyword>
<feature type="domain" description="Polyphosphate kinase C-terminal" evidence="11">
    <location>
        <begin position="349"/>
        <end position="514"/>
    </location>
</feature>
<dbReference type="Proteomes" id="UP000886059">
    <property type="component" value="Unassembled WGS sequence"/>
</dbReference>
<reference evidence="12" key="1">
    <citation type="journal article" date="2020" name="mSystems">
        <title>Genome- and Community-Level Interaction Insights into Carbon Utilization and Element Cycling Functions of Hydrothermarchaeota in Hydrothermal Sediment.</title>
        <authorList>
            <person name="Zhou Z."/>
            <person name="Liu Y."/>
            <person name="Xu W."/>
            <person name="Pan J."/>
            <person name="Luo Z.H."/>
            <person name="Li M."/>
        </authorList>
    </citation>
    <scope>NUCLEOTIDE SEQUENCE [LARGE SCALE GENOMIC DNA]</scope>
    <source>
        <strain evidence="12">HyVt-628</strain>
    </source>
</reference>
<organism evidence="12">
    <name type="scientific">Chlorobaculum parvum</name>
    <dbReference type="NCBI Taxonomy" id="274539"/>
    <lineage>
        <taxon>Bacteria</taxon>
        <taxon>Pseudomonadati</taxon>
        <taxon>Chlorobiota</taxon>
        <taxon>Chlorobiia</taxon>
        <taxon>Chlorobiales</taxon>
        <taxon>Chlorobiaceae</taxon>
        <taxon>Chlorobaculum</taxon>
    </lineage>
</organism>
<dbReference type="GO" id="GO:0005524">
    <property type="term" value="F:ATP binding"/>
    <property type="evidence" value="ECO:0007669"/>
    <property type="project" value="UniProtKB-KW"/>
</dbReference>
<dbReference type="AlphaFoldDB" id="A0A7C5DCL8"/>
<comment type="function">
    <text evidence="6 7">Catalyzes the reversible transfer of the terminal phosphate of ATP to form a long-chain polyphosphate (polyP).</text>
</comment>
<evidence type="ECO:0000256" key="7">
    <source>
        <dbReference type="RuleBase" id="RU003800"/>
    </source>
</evidence>
<evidence type="ECO:0000259" key="10">
    <source>
        <dbReference type="Pfam" id="PF13090"/>
    </source>
</evidence>
<dbReference type="Pfam" id="PF13089">
    <property type="entry name" value="PP_kinase_N"/>
    <property type="match status" value="1"/>
</dbReference>
<dbReference type="InterPro" id="IPR024953">
    <property type="entry name" value="PP_kinase_middle"/>
</dbReference>
<dbReference type="Gene3D" id="3.30.870.10">
    <property type="entry name" value="Endonuclease Chain A"/>
    <property type="match status" value="2"/>
</dbReference>
<comment type="caution">
    <text evidence="12">The sequence shown here is derived from an EMBL/GenBank/DDBJ whole genome shotgun (WGS) entry which is preliminary data.</text>
</comment>
<feature type="domain" description="Polyphosphate kinase C-terminal" evidence="10">
    <location>
        <begin position="521"/>
        <end position="692"/>
    </location>
</feature>
<evidence type="ECO:0000256" key="3">
    <source>
        <dbReference type="ARBA" id="ARBA00022741"/>
    </source>
</evidence>
<dbReference type="CDD" id="cd09165">
    <property type="entry name" value="PLDc_PaPPK1_C1_like"/>
    <property type="match status" value="1"/>
</dbReference>
<dbReference type="HAMAP" id="MF_00347">
    <property type="entry name" value="Polyphosphate_kinase"/>
    <property type="match status" value="1"/>
</dbReference>
<dbReference type="GO" id="GO:0006799">
    <property type="term" value="P:polyphosphate biosynthetic process"/>
    <property type="evidence" value="ECO:0007669"/>
    <property type="project" value="UniProtKB-UniRule"/>
</dbReference>
<dbReference type="NCBIfam" id="NF003918">
    <property type="entry name" value="PRK05443.1-2"/>
    <property type="match status" value="1"/>
</dbReference>
<feature type="domain" description="Polyphosphate kinase middle" evidence="8">
    <location>
        <begin position="139"/>
        <end position="323"/>
    </location>
</feature>
<protein>
    <recommendedName>
        <fullName evidence="6 7">Polyphosphate kinase</fullName>
        <ecNumber evidence="6 7">2.7.4.1</ecNumber>
    </recommendedName>
    <alternativeName>
        <fullName evidence="6">ATP-polyphosphate phosphotransferase</fullName>
    </alternativeName>
    <alternativeName>
        <fullName evidence="6">Polyphosphoric acid kinase</fullName>
    </alternativeName>
</protein>
<dbReference type="InterPro" id="IPR025198">
    <property type="entry name" value="PPK_N_dom"/>
</dbReference>
<keyword evidence="1 6" id="KW-0597">Phosphoprotein</keyword>
<feature type="binding site" evidence="6">
    <location>
        <position position="423"/>
    </location>
    <ligand>
        <name>Mg(2+)</name>
        <dbReference type="ChEBI" id="CHEBI:18420"/>
    </ligand>
</feature>
<feature type="binding site" evidence="6">
    <location>
        <position position="486"/>
    </location>
    <ligand>
        <name>ATP</name>
        <dbReference type="ChEBI" id="CHEBI:30616"/>
    </ligand>
</feature>
<feature type="active site" description="Phosphohistidine intermediate" evidence="6">
    <location>
        <position position="453"/>
    </location>
</feature>
<keyword evidence="3 6" id="KW-0547">Nucleotide-binding</keyword>
<evidence type="ECO:0000313" key="12">
    <source>
        <dbReference type="EMBL" id="HHE08225.1"/>
    </source>
</evidence>
<dbReference type="CDD" id="cd09168">
    <property type="entry name" value="PLDc_PaPPK1_C2_like"/>
    <property type="match status" value="1"/>
</dbReference>
<sequence length="713" mass="81966">MKSGQNGIQIAAPEKDLRDPSLYVNRELSWIDFNQRVLEEAIDPLAHPLLERIKFISIFSSNLDEFFMIRVAGLDDQCAAGITERSADGLTPMEMVEKIRERVSVQLRQRNECFFGVLYPALRKKGIEFVRASLLTPQQQTVLQEFFREEIFPVLTPLAFDTGHPFPFMSNLSLNLAIELEDEQSGSIKFARVKVPSILPRFVRLDQIEGLDFTDDRIRLLGLEDLIEHNLWQLFPKMRILQCHPFRIIRDADIEIEEDEAGDLLESIEQGVRSRRYGKVVRLDVNPEMPHSIKSLLVKNLEIYERNVYEIGGFLGMSTLMELLKIDRPDLKDKAFVPNNPLDDKRQPDMFARLRSGDMLLYHPYDSFKPVVDLVWQAARDPDVLSIKQTLYRTGSNSPIIKALMFAAEQHKQVAVLVELKARFDEENNILWARALEDVGAHVVYGLPNLKTHAKLTLIVRREQGKLYHYLHLGTGNYNSITAKIYTDYSYLTTNRALADDVSELFNSLTGYSKYRNYRSLIVSPLHTRRWALEMIQREIDCQKQGRGGRILMKMNALVDEEIIKALYRASIAGVRVDLIIRGICCLKPGVPGVSDNIRVVSIIGRFLEHSRVFYFGNGGEGELFMGSADFMPRNLDHRVETIFPVLNQKLAASVVDDLELMLRDNRKSWEMNADGTYSRTKKESRSVIDSQRLFMRRALRRKKTQKIKVNGL</sequence>
<evidence type="ECO:0000259" key="8">
    <source>
        <dbReference type="Pfam" id="PF02503"/>
    </source>
</evidence>
<dbReference type="EMBL" id="DRSK01000283">
    <property type="protein sequence ID" value="HHE08225.1"/>
    <property type="molecule type" value="Genomic_DNA"/>
</dbReference>
<comment type="PTM">
    <text evidence="6 7">An intermediate of this reaction is the autophosphorylated ppk in which a phosphate is covalently linked to a histidine residue through a N-P bond.</text>
</comment>
<keyword evidence="6" id="KW-0460">Magnesium</keyword>
<dbReference type="NCBIfam" id="NF003917">
    <property type="entry name" value="PRK05443.1-1"/>
    <property type="match status" value="1"/>
</dbReference>
<dbReference type="GO" id="GO:0009358">
    <property type="term" value="C:polyphosphate kinase complex"/>
    <property type="evidence" value="ECO:0007669"/>
    <property type="project" value="InterPro"/>
</dbReference>
<feature type="binding site" evidence="6">
    <location>
        <position position="62"/>
    </location>
    <ligand>
        <name>ATP</name>
        <dbReference type="ChEBI" id="CHEBI:30616"/>
    </ligand>
</feature>
<dbReference type="InterPro" id="IPR025200">
    <property type="entry name" value="PPK_C_dom2"/>
</dbReference>
<feature type="binding site" evidence="6">
    <location>
        <position position="582"/>
    </location>
    <ligand>
        <name>ATP</name>
        <dbReference type="ChEBI" id="CHEBI:30616"/>
    </ligand>
</feature>
<dbReference type="SUPFAM" id="SSF140356">
    <property type="entry name" value="PPK N-terminal domain-like"/>
    <property type="match status" value="1"/>
</dbReference>
<dbReference type="InterPro" id="IPR036830">
    <property type="entry name" value="PP_kinase_middle_dom_sf"/>
</dbReference>
<accession>A0A7C5DCL8</accession>